<protein>
    <submittedName>
        <fullName evidence="1">Uncharacterized protein</fullName>
    </submittedName>
</protein>
<gene>
    <name evidence="1" type="ORF">EFA69_13395</name>
</gene>
<sequence>MGSYSFLRMLASKSATTVNGWVIVVAQSRNGRPKALFPYFLMQNKYLPQRLYGRKDVKMPPQG</sequence>
<accession>A0A3M9MR28</accession>
<dbReference type="EMBL" id="RJJE01000017">
    <property type="protein sequence ID" value="RNI27158.1"/>
    <property type="molecule type" value="Genomic_DNA"/>
</dbReference>
<reference evidence="1 2" key="1">
    <citation type="submission" date="2018-11" db="EMBL/GenBank/DDBJ databases">
        <title>Rufibacter latericius sp. nov., isolated from water in Baiyang Lake.</title>
        <authorList>
            <person name="Yang Y."/>
        </authorList>
    </citation>
    <scope>NUCLEOTIDE SEQUENCE [LARGE SCALE GENOMIC DNA]</scope>
    <source>
        <strain evidence="1 2">MCC P1</strain>
    </source>
</reference>
<proteinExistence type="predicted"/>
<organism evidence="1 2">
    <name type="scientific">Rufibacter immobilis</name>
    <dbReference type="NCBI Taxonomy" id="1348778"/>
    <lineage>
        <taxon>Bacteria</taxon>
        <taxon>Pseudomonadati</taxon>
        <taxon>Bacteroidota</taxon>
        <taxon>Cytophagia</taxon>
        <taxon>Cytophagales</taxon>
        <taxon>Hymenobacteraceae</taxon>
        <taxon>Rufibacter</taxon>
    </lineage>
</organism>
<keyword evidence="2" id="KW-1185">Reference proteome</keyword>
<dbReference type="AlphaFoldDB" id="A0A3M9MR28"/>
<dbReference type="Proteomes" id="UP000271010">
    <property type="component" value="Unassembled WGS sequence"/>
</dbReference>
<comment type="caution">
    <text evidence="1">The sequence shown here is derived from an EMBL/GenBank/DDBJ whole genome shotgun (WGS) entry which is preliminary data.</text>
</comment>
<evidence type="ECO:0000313" key="2">
    <source>
        <dbReference type="Proteomes" id="UP000271010"/>
    </source>
</evidence>
<evidence type="ECO:0000313" key="1">
    <source>
        <dbReference type="EMBL" id="RNI27158.1"/>
    </source>
</evidence>
<name>A0A3M9MR28_9BACT</name>